<evidence type="ECO:0000256" key="1">
    <source>
        <dbReference type="ARBA" id="ARBA00022801"/>
    </source>
</evidence>
<dbReference type="HOGENOM" id="CLU_081251_3_4_2"/>
<dbReference type="FunCoup" id="L0HG00">
    <property type="interactions" value="2"/>
</dbReference>
<dbReference type="PANTHER" id="PTHR35561:SF1">
    <property type="entry name" value="RNA 2',3'-CYCLIC PHOSPHODIESTERASE"/>
    <property type="match status" value="1"/>
</dbReference>
<reference evidence="3 4" key="2">
    <citation type="journal article" date="2014" name="Genome Announc.">
        <title>Complete Genome Sequence of Methanoregula formicica SMSPT, a Mesophilic Hydrogenotrophic Methanogen Isolated from a Methanogenic Upflow Anaerobic Sludge Blanket Reactor.</title>
        <authorList>
            <person name="Yamamoto K."/>
            <person name="Tamaki H."/>
            <person name="Cadillo-Quiroz H."/>
            <person name="Imachi H."/>
            <person name="Kyrpides N."/>
            <person name="Woyke T."/>
            <person name="Goodwin L."/>
            <person name="Zinder S.H."/>
            <person name="Kamagata Y."/>
            <person name="Liu W.T."/>
        </authorList>
    </citation>
    <scope>NUCLEOTIDE SEQUENCE [LARGE SCALE GENOMIC DNA]</scope>
    <source>
        <strain evidence="4">DSM 22288 / NBRC 105244 / SMSP</strain>
    </source>
</reference>
<dbReference type="eggNOG" id="arCOG01736">
    <property type="taxonomic scope" value="Archaea"/>
</dbReference>
<dbReference type="InParanoid" id="L0HG00"/>
<keyword evidence="4" id="KW-1185">Reference proteome</keyword>
<dbReference type="GO" id="GO:0004113">
    <property type="term" value="F:2',3'-cyclic-nucleotide 3'-phosphodiesterase activity"/>
    <property type="evidence" value="ECO:0007669"/>
    <property type="project" value="InterPro"/>
</dbReference>
<organism evidence="3 4">
    <name type="scientific">Methanoregula formicica (strain DSM 22288 / NBRC 105244 / SMSP)</name>
    <dbReference type="NCBI Taxonomy" id="593750"/>
    <lineage>
        <taxon>Archaea</taxon>
        <taxon>Methanobacteriati</taxon>
        <taxon>Methanobacteriota</taxon>
        <taxon>Stenosarchaea group</taxon>
        <taxon>Methanomicrobia</taxon>
        <taxon>Methanomicrobiales</taxon>
        <taxon>Methanoregulaceae</taxon>
        <taxon>Methanoregula</taxon>
    </lineage>
</organism>
<keyword evidence="1 2" id="KW-0378">Hydrolase</keyword>
<dbReference type="PANTHER" id="PTHR35561">
    <property type="entry name" value="RNA 2',3'-CYCLIC PHOSPHODIESTERASE"/>
    <property type="match status" value="1"/>
</dbReference>
<dbReference type="STRING" id="593750.Metfor_1189"/>
<feature type="active site" description="Proton acceptor" evidence="2">
    <location>
        <position position="158"/>
    </location>
</feature>
<protein>
    <recommendedName>
        <fullName evidence="2">RNA 2',3'-cyclic phosphodiesterase</fullName>
        <shortName evidence="2">RNA 2',3'-CPDase</shortName>
        <ecNumber evidence="2">3.1.4.58</ecNumber>
    </recommendedName>
</protein>
<comment type="similarity">
    <text evidence="2">Belongs to the 2H phosphoesterase superfamily. ThpR family.</text>
</comment>
<dbReference type="KEGG" id="mfo:Metfor_1189"/>
<dbReference type="HAMAP" id="MF_01940">
    <property type="entry name" value="RNA_CPDase"/>
    <property type="match status" value="1"/>
</dbReference>
<evidence type="ECO:0000313" key="4">
    <source>
        <dbReference type="Proteomes" id="UP000010824"/>
    </source>
</evidence>
<proteinExistence type="inferred from homology"/>
<sequence>MWYVNKKIMVREALSSPDYRGDYPYQGIGTITTVMVRTFVALELSETVRGRLKEAQDVLKTSSSRLTFVDPSLIHITVKFLGEVDEKMLARIRDALKPVQYQPFPVSAGNVTVNNPRRPHTVWCAIGDNGNGERLLSLVEDALSSLGFPRESRKFTPHATVARVKYSDPSLFAVLDQLKGRTYGECLVSGMKLKKSTLTPRGPVYEDLLEVKW</sequence>
<name>L0HG00_METFS</name>
<dbReference type="NCBIfam" id="TIGR02258">
    <property type="entry name" value="2_5_ligase"/>
    <property type="match status" value="1"/>
</dbReference>
<feature type="short sequence motif" description="HXTX 2" evidence="2">
    <location>
        <begin position="158"/>
        <end position="161"/>
    </location>
</feature>
<dbReference type="AlphaFoldDB" id="L0HG00"/>
<comment type="function">
    <text evidence="2">Hydrolyzes RNA 2',3'-cyclic phosphodiester to an RNA 2'-phosphomonoester.</text>
</comment>
<dbReference type="Gene3D" id="3.90.1140.10">
    <property type="entry name" value="Cyclic phosphodiesterase"/>
    <property type="match status" value="1"/>
</dbReference>
<dbReference type="InterPro" id="IPR009097">
    <property type="entry name" value="Cyclic_Pdiesterase"/>
</dbReference>
<dbReference type="EMBL" id="CP003167">
    <property type="protein sequence ID" value="AGB02233.1"/>
    <property type="molecule type" value="Genomic_DNA"/>
</dbReference>
<gene>
    <name evidence="3" type="ordered locus">Metfor_1189</name>
</gene>
<dbReference type="GO" id="GO:0008664">
    <property type="term" value="F:RNA 2',3'-cyclic 3'-phosphodiesterase activity"/>
    <property type="evidence" value="ECO:0007669"/>
    <property type="project" value="UniProtKB-EC"/>
</dbReference>
<reference evidence="4" key="1">
    <citation type="submission" date="2011-12" db="EMBL/GenBank/DDBJ databases">
        <title>Complete sequence of Methanoregula formicicum SMSP.</title>
        <authorList>
            <person name="Lucas S."/>
            <person name="Han J."/>
            <person name="Lapidus A."/>
            <person name="Cheng J.-F."/>
            <person name="Goodwin L."/>
            <person name="Pitluck S."/>
            <person name="Peters L."/>
            <person name="Ovchinnikova G."/>
            <person name="Teshima H."/>
            <person name="Detter J.C."/>
            <person name="Han C."/>
            <person name="Tapia R."/>
            <person name="Land M."/>
            <person name="Hauser L."/>
            <person name="Kyrpides N."/>
            <person name="Ivanova N."/>
            <person name="Pagani I."/>
            <person name="Imachi H."/>
            <person name="Tamaki H."/>
            <person name="Sekiguchi Y."/>
            <person name="Kamagata Y."/>
            <person name="Cadillo-Quiroz H."/>
            <person name="Zinder S."/>
            <person name="Liu W.-T."/>
            <person name="Woyke T."/>
        </authorList>
    </citation>
    <scope>NUCLEOTIDE SEQUENCE [LARGE SCALE GENOMIC DNA]</scope>
    <source>
        <strain evidence="4">DSM 22288 / NBRC 105244 / SMSP</strain>
    </source>
</reference>
<dbReference type="EC" id="3.1.4.58" evidence="2"/>
<keyword evidence="3" id="KW-0436">Ligase</keyword>
<evidence type="ECO:0000256" key="2">
    <source>
        <dbReference type="HAMAP-Rule" id="MF_01940"/>
    </source>
</evidence>
<dbReference type="Pfam" id="PF13563">
    <property type="entry name" value="2_5_RNA_ligase2"/>
    <property type="match status" value="1"/>
</dbReference>
<dbReference type="SUPFAM" id="SSF55144">
    <property type="entry name" value="LigT-like"/>
    <property type="match status" value="1"/>
</dbReference>
<comment type="catalytic activity">
    <reaction evidence="2">
        <text>a 3'-end 2',3'-cyclophospho-ribonucleotide-RNA + H2O = a 3'-end 2'-phospho-ribonucleotide-RNA + H(+)</text>
        <dbReference type="Rhea" id="RHEA:11828"/>
        <dbReference type="Rhea" id="RHEA-COMP:10464"/>
        <dbReference type="Rhea" id="RHEA-COMP:17353"/>
        <dbReference type="ChEBI" id="CHEBI:15377"/>
        <dbReference type="ChEBI" id="CHEBI:15378"/>
        <dbReference type="ChEBI" id="CHEBI:83064"/>
        <dbReference type="ChEBI" id="CHEBI:173113"/>
        <dbReference type="EC" id="3.1.4.58"/>
    </reaction>
</comment>
<dbReference type="GO" id="GO:0016874">
    <property type="term" value="F:ligase activity"/>
    <property type="evidence" value="ECO:0007669"/>
    <property type="project" value="UniProtKB-KW"/>
</dbReference>
<evidence type="ECO:0000313" key="3">
    <source>
        <dbReference type="EMBL" id="AGB02233.1"/>
    </source>
</evidence>
<accession>L0HG00</accession>
<dbReference type="Proteomes" id="UP000010824">
    <property type="component" value="Chromosome"/>
</dbReference>
<feature type="active site" description="Proton donor" evidence="2">
    <location>
        <position position="75"/>
    </location>
</feature>
<dbReference type="InterPro" id="IPR004175">
    <property type="entry name" value="RNA_CPDase"/>
</dbReference>
<feature type="short sequence motif" description="HXTX 1" evidence="2">
    <location>
        <begin position="75"/>
        <end position="78"/>
    </location>
</feature>